<sequence>MSIKNWAPRILIRPTDHIISSSYTHSQPFVPSYEKEPVDMFLLMANTYAKIWAREKTHYQKQAMDSFLENNAFLMRRYVIKGLQKRLKKLAEMKEEPARMKTCKKVPYAVRLLPRDCKKSKAEAICAKLN</sequence>
<proteinExistence type="predicted"/>
<organism evidence="1 2">
    <name type="scientific">Nesidiocoris tenuis</name>
    <dbReference type="NCBI Taxonomy" id="355587"/>
    <lineage>
        <taxon>Eukaryota</taxon>
        <taxon>Metazoa</taxon>
        <taxon>Ecdysozoa</taxon>
        <taxon>Arthropoda</taxon>
        <taxon>Hexapoda</taxon>
        <taxon>Insecta</taxon>
        <taxon>Pterygota</taxon>
        <taxon>Neoptera</taxon>
        <taxon>Paraneoptera</taxon>
        <taxon>Hemiptera</taxon>
        <taxon>Heteroptera</taxon>
        <taxon>Panheteroptera</taxon>
        <taxon>Cimicomorpha</taxon>
        <taxon>Miridae</taxon>
        <taxon>Dicyphina</taxon>
        <taxon>Nesidiocoris</taxon>
    </lineage>
</organism>
<keyword evidence="2" id="KW-1185">Reference proteome</keyword>
<name>A0ABN7BHE6_9HEMI</name>
<dbReference type="EMBL" id="AP028923">
    <property type="protein sequence ID" value="BET03278.1"/>
    <property type="molecule type" value="Genomic_DNA"/>
</dbReference>
<accession>A0ABN7BHE6</accession>
<protein>
    <submittedName>
        <fullName evidence="1">Uncharacterized protein</fullName>
    </submittedName>
</protein>
<reference evidence="1 2" key="1">
    <citation type="submission" date="2023-09" db="EMBL/GenBank/DDBJ databases">
        <title>Nesidiocoris tenuis whole genome shotgun sequence.</title>
        <authorList>
            <person name="Shibata T."/>
            <person name="Shimoda M."/>
            <person name="Kobayashi T."/>
            <person name="Uehara T."/>
        </authorList>
    </citation>
    <scope>NUCLEOTIDE SEQUENCE [LARGE SCALE GENOMIC DNA]</scope>
    <source>
        <strain evidence="1 2">Japan</strain>
    </source>
</reference>
<dbReference type="Proteomes" id="UP001307889">
    <property type="component" value="Chromosome 15"/>
</dbReference>
<evidence type="ECO:0000313" key="2">
    <source>
        <dbReference type="Proteomes" id="UP001307889"/>
    </source>
</evidence>
<evidence type="ECO:0000313" key="1">
    <source>
        <dbReference type="EMBL" id="BET03278.1"/>
    </source>
</evidence>
<gene>
    <name evidence="1" type="ORF">NTJ_16097</name>
</gene>